<dbReference type="InterPro" id="IPR025846">
    <property type="entry name" value="TBL_N"/>
</dbReference>
<dbReference type="AlphaFoldDB" id="A0ABC8SZL3"/>
<keyword evidence="5 7" id="KW-1133">Transmembrane helix</keyword>
<protein>
    <recommendedName>
        <fullName evidence="12">Trichome birefringence-like N-terminal domain-containing protein</fullName>
    </recommendedName>
</protein>
<evidence type="ECO:0000313" key="10">
    <source>
        <dbReference type="EMBL" id="CAK9161291.1"/>
    </source>
</evidence>
<evidence type="ECO:0000256" key="3">
    <source>
        <dbReference type="ARBA" id="ARBA00022692"/>
    </source>
</evidence>
<keyword evidence="6 7" id="KW-0472">Membrane</keyword>
<comment type="caution">
    <text evidence="10">The sequence shown here is derived from an EMBL/GenBank/DDBJ whole genome shotgun (WGS) entry which is preliminary data.</text>
</comment>
<evidence type="ECO:0000256" key="4">
    <source>
        <dbReference type="ARBA" id="ARBA00022968"/>
    </source>
</evidence>
<feature type="domain" description="Trichome birefringence-like C-terminal" evidence="8">
    <location>
        <begin position="127"/>
        <end position="420"/>
    </location>
</feature>
<evidence type="ECO:0000313" key="11">
    <source>
        <dbReference type="Proteomes" id="UP001642360"/>
    </source>
</evidence>
<dbReference type="GO" id="GO:0016020">
    <property type="term" value="C:membrane"/>
    <property type="evidence" value="ECO:0007669"/>
    <property type="project" value="UniProtKB-SubCell"/>
</dbReference>
<evidence type="ECO:0000256" key="2">
    <source>
        <dbReference type="ARBA" id="ARBA00007727"/>
    </source>
</evidence>
<reference evidence="10 11" key="1">
    <citation type="submission" date="2024-02" db="EMBL/GenBank/DDBJ databases">
        <authorList>
            <person name="Vignale AGUSTIN F."/>
            <person name="Sosa J E."/>
            <person name="Modenutti C."/>
        </authorList>
    </citation>
    <scope>NUCLEOTIDE SEQUENCE [LARGE SCALE GENOMIC DNA]</scope>
</reference>
<feature type="transmembrane region" description="Helical" evidence="7">
    <location>
        <begin position="20"/>
        <end position="46"/>
    </location>
</feature>
<evidence type="ECO:0000259" key="8">
    <source>
        <dbReference type="Pfam" id="PF13839"/>
    </source>
</evidence>
<comment type="similarity">
    <text evidence="2">Belongs to the PC-esterase family. TBL subfamily.</text>
</comment>
<comment type="subcellular location">
    <subcellularLocation>
        <location evidence="1">Membrane</location>
        <topology evidence="1">Single-pass membrane protein</topology>
    </subcellularLocation>
</comment>
<evidence type="ECO:0000256" key="5">
    <source>
        <dbReference type="ARBA" id="ARBA00022989"/>
    </source>
</evidence>
<dbReference type="EMBL" id="CAUOFW020003658">
    <property type="protein sequence ID" value="CAK9161291.1"/>
    <property type="molecule type" value="Genomic_DNA"/>
</dbReference>
<organism evidence="10 11">
    <name type="scientific">Ilex paraguariensis</name>
    <name type="common">yerba mate</name>
    <dbReference type="NCBI Taxonomy" id="185542"/>
    <lineage>
        <taxon>Eukaryota</taxon>
        <taxon>Viridiplantae</taxon>
        <taxon>Streptophyta</taxon>
        <taxon>Embryophyta</taxon>
        <taxon>Tracheophyta</taxon>
        <taxon>Spermatophyta</taxon>
        <taxon>Magnoliopsida</taxon>
        <taxon>eudicotyledons</taxon>
        <taxon>Gunneridae</taxon>
        <taxon>Pentapetalae</taxon>
        <taxon>asterids</taxon>
        <taxon>campanulids</taxon>
        <taxon>Aquifoliales</taxon>
        <taxon>Aquifoliaceae</taxon>
        <taxon>Ilex</taxon>
    </lineage>
</organism>
<name>A0ABC8SZL3_9AQUA</name>
<dbReference type="Proteomes" id="UP001642360">
    <property type="component" value="Unassembled WGS sequence"/>
</dbReference>
<keyword evidence="4" id="KW-0735">Signal-anchor</keyword>
<feature type="domain" description="Trichome birefringence-like N-terminal" evidence="9">
    <location>
        <begin position="73"/>
        <end position="126"/>
    </location>
</feature>
<dbReference type="Pfam" id="PF13839">
    <property type="entry name" value="PC-Esterase"/>
    <property type="match status" value="1"/>
</dbReference>
<gene>
    <name evidence="10" type="ORF">ILEXP_LOCUS30086</name>
</gene>
<evidence type="ECO:0000256" key="6">
    <source>
        <dbReference type="ARBA" id="ARBA00023136"/>
    </source>
</evidence>
<dbReference type="PANTHER" id="PTHR32285:SF28">
    <property type="entry name" value="XYLOGLUCAN O-ACETYLTRANSFERASE 2"/>
    <property type="match status" value="1"/>
</dbReference>
<keyword evidence="3 7" id="KW-0812">Transmembrane</keyword>
<evidence type="ECO:0000256" key="7">
    <source>
        <dbReference type="SAM" id="Phobius"/>
    </source>
</evidence>
<evidence type="ECO:0008006" key="12">
    <source>
        <dbReference type="Google" id="ProtNLM"/>
    </source>
</evidence>
<dbReference type="InterPro" id="IPR029962">
    <property type="entry name" value="TBL"/>
</dbReference>
<dbReference type="InterPro" id="IPR026057">
    <property type="entry name" value="TBL_C"/>
</dbReference>
<dbReference type="Pfam" id="PF14416">
    <property type="entry name" value="PMR5N"/>
    <property type="match status" value="1"/>
</dbReference>
<evidence type="ECO:0000256" key="1">
    <source>
        <dbReference type="ARBA" id="ARBA00004167"/>
    </source>
</evidence>
<evidence type="ECO:0000259" key="9">
    <source>
        <dbReference type="Pfam" id="PF14416"/>
    </source>
</evidence>
<proteinExistence type="inferred from homology"/>
<keyword evidence="11" id="KW-1185">Reference proteome</keyword>
<accession>A0ABC8SZL3</accession>
<dbReference type="PANTHER" id="PTHR32285">
    <property type="entry name" value="PROTEIN TRICHOME BIREFRINGENCE-LIKE 9-RELATED"/>
    <property type="match status" value="1"/>
</dbReference>
<sequence>MKKTSSIPSDKRQCLKMEKWLNFGRLLAPYLLCSVGATLIFSLFLFQTPNPFKATFKHDDFDQKNVRLQKDDETCNLFKGKWIRDLNASLYMNWSCPTIPDSKNCFKNGREDRDFLNWRWKPDQCELPRFDPKTFLKIVRGKKMAFIGDSVARNHMESLLCLLSKEETPVDVYQDSEDRLRTWYFPLHDFTLTVLWSRFLVTGEERVINGSNSGIFDLHLDEVDENWAQKLPTIDYAIISDGHWFFRKTYLHKNGGIIGCVYCREPSVTDLGLGFALRMSFRAALDFINQYKKECKEGKIMTVLRTFSPAHFEDGAWNTGGSCNRTGPRHEPAEIELGGGGFETELRDIQIGEVERVKKQLVKNSSGKSFEVLDVTRAMLMRPDGHPGSHWGNKWMKGYNDCVHWCLPGPIDIWNDFLMSLLKKEAG</sequence>